<dbReference type="EMBL" id="BAAAHQ010000015">
    <property type="protein sequence ID" value="GAA0929981.1"/>
    <property type="molecule type" value="Genomic_DNA"/>
</dbReference>
<evidence type="ECO:0008006" key="4">
    <source>
        <dbReference type="Google" id="ProtNLM"/>
    </source>
</evidence>
<sequence length="542" mass="58236">MDHDRWTTVRARKHVLAVARNLTSAGRLLDVLPVFGSDPRVQTVFTTVSGSAFDDGLLAYLEEIQARVIPWRQAVGTRYDLALSASANGDLHRLDAPLLLMPHGAGHNRLLRTADGYSSEVSGLARSQLMRDGAVVPSAIALSHPDQVDRLARYCPEAAPRAVVTGDPCFDRIVAHLPRRDRYRRALDVPPGGTLVLVSSTWGEHSLLGAGRDLPARLSSELPLDEFRVAVVAHPNVWKKYGGLQVRLWLADARAAGLALIPPEHGWQAALIASDVVVGDHGSVTFYGAALDRPTLLASSGREHEELDPRSPTAELSRSLPRLDRRRDLLKQIGLAVTAHRPGAHAETTGRTLAGLGAAQERLRRLAYRLMELPSPPGPVVQIPLPEPRAERQEVTAFLAQVRFEGDGHAVLRRFPAAARTGAAEPDPHLVVDEEDLDRRLLESASVVIGRDRPAEWLQETLLRYPGAAAPPASVTGDGLVRMSLRGGAGTLLARAPGGGLDPRCLPPVLYGWAAAGRDPAGLLSVGIGPRSFPVSVTHPAG</sequence>
<name>A0ABN1PLF4_9ACTN</name>
<evidence type="ECO:0000313" key="3">
    <source>
        <dbReference type="Proteomes" id="UP001501578"/>
    </source>
</evidence>
<dbReference type="Gene3D" id="3.40.50.12580">
    <property type="match status" value="1"/>
</dbReference>
<protein>
    <recommendedName>
        <fullName evidence="4">Translation initiation factor IF-2</fullName>
    </recommendedName>
</protein>
<feature type="region of interest" description="Disordered" evidence="1">
    <location>
        <begin position="300"/>
        <end position="319"/>
    </location>
</feature>
<accession>A0ABN1PLF4</accession>
<proteinExistence type="predicted"/>
<evidence type="ECO:0000313" key="2">
    <source>
        <dbReference type="EMBL" id="GAA0929981.1"/>
    </source>
</evidence>
<dbReference type="Proteomes" id="UP001501578">
    <property type="component" value="Unassembled WGS sequence"/>
</dbReference>
<keyword evidence="3" id="KW-1185">Reference proteome</keyword>
<evidence type="ECO:0000256" key="1">
    <source>
        <dbReference type="SAM" id="MobiDB-lite"/>
    </source>
</evidence>
<organism evidence="2 3">
    <name type="scientific">Nonomuraea longicatena</name>
    <dbReference type="NCBI Taxonomy" id="83682"/>
    <lineage>
        <taxon>Bacteria</taxon>
        <taxon>Bacillati</taxon>
        <taxon>Actinomycetota</taxon>
        <taxon>Actinomycetes</taxon>
        <taxon>Streptosporangiales</taxon>
        <taxon>Streptosporangiaceae</taxon>
        <taxon>Nonomuraea</taxon>
    </lineage>
</organism>
<dbReference type="SUPFAM" id="SSF53756">
    <property type="entry name" value="UDP-Glycosyltransferase/glycogen phosphorylase"/>
    <property type="match status" value="1"/>
</dbReference>
<comment type="caution">
    <text evidence="2">The sequence shown here is derived from an EMBL/GenBank/DDBJ whole genome shotgun (WGS) entry which is preliminary data.</text>
</comment>
<reference evidence="2 3" key="1">
    <citation type="journal article" date="2019" name="Int. J. Syst. Evol. Microbiol.">
        <title>The Global Catalogue of Microorganisms (GCM) 10K type strain sequencing project: providing services to taxonomists for standard genome sequencing and annotation.</title>
        <authorList>
            <consortium name="The Broad Institute Genomics Platform"/>
            <consortium name="The Broad Institute Genome Sequencing Center for Infectious Disease"/>
            <person name="Wu L."/>
            <person name="Ma J."/>
        </authorList>
    </citation>
    <scope>NUCLEOTIDE SEQUENCE [LARGE SCALE GENOMIC DNA]</scope>
    <source>
        <strain evidence="2 3">JCM 11136</strain>
    </source>
</reference>
<dbReference type="InterPro" id="IPR043148">
    <property type="entry name" value="TagF_C"/>
</dbReference>
<gene>
    <name evidence="2" type="ORF">GCM10009560_34180</name>
</gene>